<dbReference type="Pfam" id="PF01979">
    <property type="entry name" value="Amidohydro_1"/>
    <property type="match status" value="1"/>
</dbReference>
<dbReference type="Gene3D" id="3.20.20.140">
    <property type="entry name" value="Metal-dependent hydrolases"/>
    <property type="match status" value="1"/>
</dbReference>
<dbReference type="EC" id="3.5.1.25" evidence="2"/>
<evidence type="ECO:0000256" key="2">
    <source>
        <dbReference type="ARBA" id="ARBA00011899"/>
    </source>
</evidence>
<dbReference type="EMBL" id="DVFO01000085">
    <property type="protein sequence ID" value="HIQ61453.1"/>
    <property type="molecule type" value="Genomic_DNA"/>
</dbReference>
<dbReference type="InterPro" id="IPR032466">
    <property type="entry name" value="Metal_Hydrolase"/>
</dbReference>
<name>A0A9D0YVB0_9FIRM</name>
<feature type="binding site" evidence="12">
    <location>
        <position position="186"/>
    </location>
    <ligand>
        <name>Zn(2+)</name>
        <dbReference type="ChEBI" id="CHEBI:29105"/>
    </ligand>
</feature>
<dbReference type="SUPFAM" id="SSF51556">
    <property type="entry name" value="Metallo-dependent hydrolases"/>
    <property type="match status" value="1"/>
</dbReference>
<dbReference type="InterPro" id="IPR011059">
    <property type="entry name" value="Metal-dep_hydrolase_composite"/>
</dbReference>
<organism evidence="14 15">
    <name type="scientific">Candidatus Enterenecus faecium</name>
    <dbReference type="NCBI Taxonomy" id="2840780"/>
    <lineage>
        <taxon>Bacteria</taxon>
        <taxon>Bacillati</taxon>
        <taxon>Bacillota</taxon>
        <taxon>Clostridia</taxon>
        <taxon>Eubacteriales</taxon>
        <taxon>Candidatus Enterenecus</taxon>
    </lineage>
</organism>
<evidence type="ECO:0000256" key="7">
    <source>
        <dbReference type="ARBA" id="ARBA00047647"/>
    </source>
</evidence>
<comment type="catalytic activity">
    <reaction evidence="7">
        <text>N-acetyl-D-glucosamine 6-phosphate + H2O = D-glucosamine 6-phosphate + acetate</text>
        <dbReference type="Rhea" id="RHEA:22936"/>
        <dbReference type="ChEBI" id="CHEBI:15377"/>
        <dbReference type="ChEBI" id="CHEBI:30089"/>
        <dbReference type="ChEBI" id="CHEBI:57513"/>
        <dbReference type="ChEBI" id="CHEBI:58725"/>
        <dbReference type="EC" id="3.5.1.25"/>
    </reaction>
</comment>
<dbReference type="GO" id="GO:0008448">
    <property type="term" value="F:N-acetylglucosamine-6-phosphate deacetylase activity"/>
    <property type="evidence" value="ECO:0007669"/>
    <property type="project" value="UniProtKB-EC"/>
</dbReference>
<comment type="caution">
    <text evidence="14">The sequence shown here is derived from an EMBL/GenBank/DDBJ whole genome shotgun (WGS) entry which is preliminary data.</text>
</comment>
<evidence type="ECO:0000256" key="6">
    <source>
        <dbReference type="ARBA" id="ARBA00023277"/>
    </source>
</evidence>
<evidence type="ECO:0000256" key="11">
    <source>
        <dbReference type="PIRSR" id="PIRSR038994-2"/>
    </source>
</evidence>
<comment type="similarity">
    <text evidence="1 9">Belongs to the metallo-dependent hydrolases superfamily. NagA family.</text>
</comment>
<dbReference type="PIRSF" id="PIRSF038994">
    <property type="entry name" value="NagA"/>
    <property type="match status" value="1"/>
</dbReference>
<evidence type="ECO:0000256" key="8">
    <source>
        <dbReference type="ARBA" id="ARBA00060590"/>
    </source>
</evidence>
<evidence type="ECO:0000256" key="5">
    <source>
        <dbReference type="ARBA" id="ARBA00022801"/>
    </source>
</evidence>
<evidence type="ECO:0000256" key="10">
    <source>
        <dbReference type="PIRSR" id="PIRSR038994-1"/>
    </source>
</evidence>
<feature type="binding site" evidence="11">
    <location>
        <position position="242"/>
    </location>
    <ligand>
        <name>substrate</name>
    </ligand>
</feature>
<dbReference type="NCBIfam" id="TIGR00221">
    <property type="entry name" value="nagA"/>
    <property type="match status" value="1"/>
</dbReference>
<dbReference type="FunFam" id="3.20.20.140:FF:000004">
    <property type="entry name" value="N-acetylglucosamine-6-phosphate deacetylase"/>
    <property type="match status" value="1"/>
</dbReference>
<feature type="binding site" evidence="11">
    <location>
        <position position="132"/>
    </location>
    <ligand>
        <name>substrate</name>
    </ligand>
</feature>
<evidence type="ECO:0000313" key="14">
    <source>
        <dbReference type="EMBL" id="HIQ61453.1"/>
    </source>
</evidence>
<feature type="binding site" evidence="11">
    <location>
        <position position="218"/>
    </location>
    <ligand>
        <name>substrate</name>
    </ligand>
</feature>
<evidence type="ECO:0000256" key="1">
    <source>
        <dbReference type="ARBA" id="ARBA00010716"/>
    </source>
</evidence>
<feature type="active site" description="Proton donor/acceptor" evidence="10">
    <location>
        <position position="265"/>
    </location>
</feature>
<feature type="binding site" evidence="11">
    <location>
        <begin position="210"/>
        <end position="211"/>
    </location>
    <ligand>
        <name>substrate</name>
    </ligand>
</feature>
<dbReference type="GO" id="GO:0006046">
    <property type="term" value="P:N-acetylglucosamine catabolic process"/>
    <property type="evidence" value="ECO:0007669"/>
    <property type="project" value="TreeGrafter"/>
</dbReference>
<accession>A0A9D0YVB0</accession>
<keyword evidence="6 9" id="KW-0119">Carbohydrate metabolism</keyword>
<dbReference type="SUPFAM" id="SSF51338">
    <property type="entry name" value="Composite domain of metallo-dependent hydrolases"/>
    <property type="match status" value="1"/>
</dbReference>
<dbReference type="Proteomes" id="UP000886879">
    <property type="component" value="Unassembled WGS sequence"/>
</dbReference>
<dbReference type="PANTHER" id="PTHR11113:SF14">
    <property type="entry name" value="N-ACETYLGLUCOSAMINE-6-PHOSPHATE DEACETYLASE"/>
    <property type="match status" value="1"/>
</dbReference>
<feature type="binding site" evidence="11">
    <location>
        <begin position="298"/>
        <end position="300"/>
    </location>
    <ligand>
        <name>substrate</name>
    </ligand>
</feature>
<comment type="cofactor">
    <cofactor evidence="12">
        <name>a divalent metal cation</name>
        <dbReference type="ChEBI" id="CHEBI:60240"/>
    </cofactor>
    <text evidence="12">Binds 1 divalent metal cation per subunit.</text>
</comment>
<gene>
    <name evidence="14" type="primary">nagA</name>
    <name evidence="14" type="ORF">IAD31_07685</name>
</gene>
<protein>
    <recommendedName>
        <fullName evidence="3">N-acetylglucosamine-6-phosphate deacetylase</fullName>
        <ecNumber evidence="2">3.5.1.25</ecNumber>
    </recommendedName>
</protein>
<dbReference type="CDD" id="cd00854">
    <property type="entry name" value="NagA"/>
    <property type="match status" value="1"/>
</dbReference>
<reference evidence="14" key="2">
    <citation type="journal article" date="2021" name="PeerJ">
        <title>Extensive microbial diversity within the chicken gut microbiome revealed by metagenomics and culture.</title>
        <authorList>
            <person name="Gilroy R."/>
            <person name="Ravi A."/>
            <person name="Getino M."/>
            <person name="Pursley I."/>
            <person name="Horton D.L."/>
            <person name="Alikhan N.F."/>
            <person name="Baker D."/>
            <person name="Gharbi K."/>
            <person name="Hall N."/>
            <person name="Watson M."/>
            <person name="Adriaenssens E.M."/>
            <person name="Foster-Nyarko E."/>
            <person name="Jarju S."/>
            <person name="Secka A."/>
            <person name="Antonio M."/>
            <person name="Oren A."/>
            <person name="Chaudhuri R.R."/>
            <person name="La Ragione R."/>
            <person name="Hildebrand F."/>
            <person name="Pallen M.J."/>
        </authorList>
    </citation>
    <scope>NUCLEOTIDE SEQUENCE</scope>
    <source>
        <strain evidence="14">ChiGjej2B2-12916</strain>
    </source>
</reference>
<sequence>MRLTGGQVFDPQAGFVVKDVCLEGGKIVENCQDNGVDVSGCYVIPGLTDVHFHGCVGADVSDADAQGLADMAAYELSRGVTQICPAGMTLAAEQLEKVCTTAAQHRAANVPGAELVGIHLEGPFLAAAKKGAQNGAWLRDPDVALLRHLKECSQGLVKLVSLAPELEGAMDFIREVKDEVSVSLAHTTANYDTAMAAFEAGANHVTHLYNAMPPFAHRDPGVIGAAADSKNAYVEIICDGVHVHPAVIRATFRMMGRERMVLVSDTMRAAGMPDGEYTLGGQAVFVKGNRAELADGTLAGSVTDLMNCMKTAVSFGIPLEDAVMAAAVNSAKSIGIYDRVGSLDVGKDANVVVLDKDLNLKAVLFRGELVHGAL</sequence>
<dbReference type="InterPro" id="IPR006680">
    <property type="entry name" value="Amidohydro-rel"/>
</dbReference>
<comment type="pathway">
    <text evidence="8">Amino-sugar metabolism; N-acetylneuraminate degradation; D-fructose 6-phosphate from N-acetylneuraminate: step 4/5.</text>
</comment>
<dbReference type="PANTHER" id="PTHR11113">
    <property type="entry name" value="N-ACETYLGLUCOSAMINE-6-PHOSPHATE DEACETYLASE"/>
    <property type="match status" value="1"/>
</dbReference>
<keyword evidence="4 12" id="KW-0479">Metal-binding</keyword>
<dbReference type="GO" id="GO:0046872">
    <property type="term" value="F:metal ion binding"/>
    <property type="evidence" value="ECO:0007669"/>
    <property type="project" value="UniProtKB-KW"/>
</dbReference>
<feature type="binding site" evidence="12">
    <location>
        <position position="121"/>
    </location>
    <ligand>
        <name>Zn(2+)</name>
        <dbReference type="ChEBI" id="CHEBI:29105"/>
    </ligand>
</feature>
<evidence type="ECO:0000259" key="13">
    <source>
        <dbReference type="Pfam" id="PF01979"/>
    </source>
</evidence>
<feature type="domain" description="Amidohydrolase-related" evidence="13">
    <location>
        <begin position="42"/>
        <end position="370"/>
    </location>
</feature>
<keyword evidence="5 9" id="KW-0378">Hydrolase</keyword>
<dbReference type="Gene3D" id="2.30.40.10">
    <property type="entry name" value="Urease, subunit C, domain 1"/>
    <property type="match status" value="1"/>
</dbReference>
<reference evidence="14" key="1">
    <citation type="submission" date="2020-10" db="EMBL/GenBank/DDBJ databases">
        <authorList>
            <person name="Gilroy R."/>
        </authorList>
    </citation>
    <scope>NUCLEOTIDE SEQUENCE</scope>
    <source>
        <strain evidence="14">ChiGjej2B2-12916</strain>
    </source>
</reference>
<evidence type="ECO:0000256" key="4">
    <source>
        <dbReference type="ARBA" id="ARBA00022723"/>
    </source>
</evidence>
<dbReference type="AlphaFoldDB" id="A0A9D0YVB0"/>
<feature type="binding site" evidence="12">
    <location>
        <position position="207"/>
    </location>
    <ligand>
        <name>Zn(2+)</name>
        <dbReference type="ChEBI" id="CHEBI:29105"/>
    </ligand>
</feature>
<dbReference type="InterPro" id="IPR003764">
    <property type="entry name" value="GlcNAc_6-P_deAcase"/>
</dbReference>
<evidence type="ECO:0000313" key="15">
    <source>
        <dbReference type="Proteomes" id="UP000886879"/>
    </source>
</evidence>
<proteinExistence type="inferred from homology"/>
<evidence type="ECO:0000256" key="9">
    <source>
        <dbReference type="PIRNR" id="PIRNR038994"/>
    </source>
</evidence>
<evidence type="ECO:0000256" key="12">
    <source>
        <dbReference type="PIRSR" id="PIRSR038994-3"/>
    </source>
</evidence>
<evidence type="ECO:0000256" key="3">
    <source>
        <dbReference type="ARBA" id="ARBA00018029"/>
    </source>
</evidence>